<accession>V7CEQ5</accession>
<protein>
    <recommendedName>
        <fullName evidence="3">Retrotransposon Copia-like N-terminal domain-containing protein</fullName>
    </recommendedName>
</protein>
<dbReference type="AlphaFoldDB" id="V7CEQ5"/>
<evidence type="ECO:0000313" key="2">
    <source>
        <dbReference type="Proteomes" id="UP000000226"/>
    </source>
</evidence>
<gene>
    <name evidence="1" type="ORF">PHAVU_002G005200g</name>
</gene>
<dbReference type="OrthoDB" id="1845088at2759"/>
<dbReference type="Gramene" id="ESW28637">
    <property type="protein sequence ID" value="ESW28637"/>
    <property type="gene ID" value="PHAVU_002G005200g"/>
</dbReference>
<feature type="non-terminal residue" evidence="1">
    <location>
        <position position="1"/>
    </location>
</feature>
<dbReference type="Proteomes" id="UP000000226">
    <property type="component" value="Chromosome 2"/>
</dbReference>
<evidence type="ECO:0008006" key="3">
    <source>
        <dbReference type="Google" id="ProtNLM"/>
    </source>
</evidence>
<proteinExistence type="predicted"/>
<dbReference type="Pfam" id="PF14223">
    <property type="entry name" value="Retrotran_gag_2"/>
    <property type="match status" value="1"/>
</dbReference>
<dbReference type="PANTHER" id="PTHR47481">
    <property type="match status" value="1"/>
</dbReference>
<organism evidence="1 2">
    <name type="scientific">Phaseolus vulgaris</name>
    <name type="common">Kidney bean</name>
    <name type="synonym">French bean</name>
    <dbReference type="NCBI Taxonomy" id="3885"/>
    <lineage>
        <taxon>Eukaryota</taxon>
        <taxon>Viridiplantae</taxon>
        <taxon>Streptophyta</taxon>
        <taxon>Embryophyta</taxon>
        <taxon>Tracheophyta</taxon>
        <taxon>Spermatophyta</taxon>
        <taxon>Magnoliopsida</taxon>
        <taxon>eudicotyledons</taxon>
        <taxon>Gunneridae</taxon>
        <taxon>Pentapetalae</taxon>
        <taxon>rosids</taxon>
        <taxon>fabids</taxon>
        <taxon>Fabales</taxon>
        <taxon>Fabaceae</taxon>
        <taxon>Papilionoideae</taxon>
        <taxon>50 kb inversion clade</taxon>
        <taxon>NPAAA clade</taxon>
        <taxon>indigoferoid/millettioid clade</taxon>
        <taxon>Phaseoleae</taxon>
        <taxon>Phaseolus</taxon>
    </lineage>
</organism>
<name>V7CEQ5_PHAVU</name>
<keyword evidence="2" id="KW-1185">Reference proteome</keyword>
<dbReference type="OMA" id="VYYKAEL"/>
<dbReference type="PANTHER" id="PTHR47481:SF22">
    <property type="entry name" value="RETROTRANSPOSON GAG DOMAIN-CONTAINING PROTEIN"/>
    <property type="match status" value="1"/>
</dbReference>
<evidence type="ECO:0000313" key="1">
    <source>
        <dbReference type="EMBL" id="ESW28637.1"/>
    </source>
</evidence>
<dbReference type="EMBL" id="CM002289">
    <property type="protein sequence ID" value="ESW28637.1"/>
    <property type="molecule type" value="Genomic_DNA"/>
</dbReference>
<sequence>QSWQLFQALQVQVRHIPCLVYKLDHTNYLLWETTILPIIRGHKLDGHVFGNKPCPPEFLPRTTPGSTVKIPNPEFEEWVSNHQLLLGWLYSTMRTDIASQLMRNSTLKELWDAAKELSGAHTRSRIVYYKAELQKMREGGMKMEKYLTTMKSIADNLAVAGNLISQSELTIQILSGQNTPQLSLF</sequence>
<dbReference type="eggNOG" id="KOG0017">
    <property type="taxonomic scope" value="Eukaryota"/>
</dbReference>
<reference evidence="2" key="1">
    <citation type="journal article" date="2014" name="Nat. Genet.">
        <title>A reference genome for common bean and genome-wide analysis of dual domestications.</title>
        <authorList>
            <person name="Schmutz J."/>
            <person name="McClean P.E."/>
            <person name="Mamidi S."/>
            <person name="Wu G.A."/>
            <person name="Cannon S.B."/>
            <person name="Grimwood J."/>
            <person name="Jenkins J."/>
            <person name="Shu S."/>
            <person name="Song Q."/>
            <person name="Chavarro C."/>
            <person name="Torres-Torres M."/>
            <person name="Geffroy V."/>
            <person name="Moghaddam S.M."/>
            <person name="Gao D."/>
            <person name="Abernathy B."/>
            <person name="Barry K."/>
            <person name="Blair M."/>
            <person name="Brick M.A."/>
            <person name="Chovatia M."/>
            <person name="Gepts P."/>
            <person name="Goodstein D.M."/>
            <person name="Gonzales M."/>
            <person name="Hellsten U."/>
            <person name="Hyten D.L."/>
            <person name="Jia G."/>
            <person name="Kelly J.D."/>
            <person name="Kudrna D."/>
            <person name="Lee R."/>
            <person name="Richard M.M."/>
            <person name="Miklas P.N."/>
            <person name="Osorno J.M."/>
            <person name="Rodrigues J."/>
            <person name="Thareau V."/>
            <person name="Urrea C.A."/>
            <person name="Wang M."/>
            <person name="Yu Y."/>
            <person name="Zhang M."/>
            <person name="Wing R.A."/>
            <person name="Cregan P.B."/>
            <person name="Rokhsar D.S."/>
            <person name="Jackson S.A."/>
        </authorList>
    </citation>
    <scope>NUCLEOTIDE SEQUENCE [LARGE SCALE GENOMIC DNA]</scope>
    <source>
        <strain evidence="2">cv. G19833</strain>
    </source>
</reference>